<evidence type="ECO:0000313" key="2">
    <source>
        <dbReference type="Proteomes" id="UP000218209"/>
    </source>
</evidence>
<dbReference type="AlphaFoldDB" id="A0A1X6PDM6"/>
<evidence type="ECO:0000313" key="1">
    <source>
        <dbReference type="EMBL" id="OSX78815.1"/>
    </source>
</evidence>
<protein>
    <submittedName>
        <fullName evidence="1">Uncharacterized protein</fullName>
    </submittedName>
</protein>
<sequence length="303" mass="29989">MAARTVSTVALRRWLTALRCPFAADFEDTDVLAVHRLAVFLEDTHLRHLPVTDRSALFYPVTNGADAAAPAPPALPPAAAASALAAYITALTPSYAGAPAVGQFYSVPAVAAWLARTALDVAIADDAAAAAADAAADGDGAAGAAPAAGDGGGDTAAAGATAPAASARVVVGAAADPAVHAAAAAVVAACGLAAPPGGSCAAAATAVAARHVLDWQAAKEAGRADAADADADMTPAEERLSLKDFPSGIATGDEAVDTIGSVLRLLHAKRLREVQSDINEALATLQAATADARTDNRLWGRGH</sequence>
<proteinExistence type="predicted"/>
<dbReference type="InterPro" id="IPR019265">
    <property type="entry name" value="RTRAF"/>
</dbReference>
<organism evidence="1 2">
    <name type="scientific">Porphyra umbilicalis</name>
    <name type="common">Purple laver</name>
    <name type="synonym">Red alga</name>
    <dbReference type="NCBI Taxonomy" id="2786"/>
    <lineage>
        <taxon>Eukaryota</taxon>
        <taxon>Rhodophyta</taxon>
        <taxon>Bangiophyceae</taxon>
        <taxon>Bangiales</taxon>
        <taxon>Bangiaceae</taxon>
        <taxon>Porphyra</taxon>
    </lineage>
</organism>
<dbReference type="EMBL" id="KV918804">
    <property type="protein sequence ID" value="OSX78815.1"/>
    <property type="molecule type" value="Genomic_DNA"/>
</dbReference>
<dbReference type="PANTHER" id="PTHR15924">
    <property type="entry name" value="CLE"/>
    <property type="match status" value="1"/>
</dbReference>
<dbReference type="Pfam" id="PF10036">
    <property type="entry name" value="RLL"/>
    <property type="match status" value="1"/>
</dbReference>
<dbReference type="Proteomes" id="UP000218209">
    <property type="component" value="Unassembled WGS sequence"/>
</dbReference>
<name>A0A1X6PDM6_PORUM</name>
<reference evidence="1 2" key="1">
    <citation type="submission" date="2017-03" db="EMBL/GenBank/DDBJ databases">
        <title>WGS assembly of Porphyra umbilicalis.</title>
        <authorList>
            <person name="Brawley S.H."/>
            <person name="Blouin N.A."/>
            <person name="Ficko-Blean E."/>
            <person name="Wheeler G.L."/>
            <person name="Lohr M."/>
            <person name="Goodson H.V."/>
            <person name="Jenkins J.W."/>
            <person name="Blaby-Haas C.E."/>
            <person name="Helliwell K.E."/>
            <person name="Chan C."/>
            <person name="Marriage T."/>
            <person name="Bhattacharya D."/>
            <person name="Klein A.S."/>
            <person name="Badis Y."/>
            <person name="Brodie J."/>
            <person name="Cao Y."/>
            <person name="Collen J."/>
            <person name="Dittami S.M."/>
            <person name="Gachon C.M."/>
            <person name="Green B.R."/>
            <person name="Karpowicz S."/>
            <person name="Kim J.W."/>
            <person name="Kudahl U."/>
            <person name="Lin S."/>
            <person name="Michel G."/>
            <person name="Mittag M."/>
            <person name="Olson B.J."/>
            <person name="Pangilinan J."/>
            <person name="Peng Y."/>
            <person name="Qiu H."/>
            <person name="Shu S."/>
            <person name="Singer J.T."/>
            <person name="Smith A.G."/>
            <person name="Sprecher B.N."/>
            <person name="Wagner V."/>
            <person name="Wang W."/>
            <person name="Wang Z.-Y."/>
            <person name="Yan J."/>
            <person name="Yarish C."/>
            <person name="Zoeuner-Riek S."/>
            <person name="Zhuang Y."/>
            <person name="Zou Y."/>
            <person name="Lindquist E.A."/>
            <person name="Grimwood J."/>
            <person name="Barry K."/>
            <person name="Rokhsar D.S."/>
            <person name="Schmutz J."/>
            <person name="Stiller J.W."/>
            <person name="Grossman A.R."/>
            <person name="Prochnik S.E."/>
        </authorList>
    </citation>
    <scope>NUCLEOTIDE SEQUENCE [LARGE SCALE GENOMIC DNA]</scope>
    <source>
        <strain evidence="1">4086291</strain>
    </source>
</reference>
<accession>A0A1X6PDM6</accession>
<dbReference type="OrthoDB" id="514167at2759"/>
<gene>
    <name evidence="1" type="ORF">BU14_0098s0041</name>
</gene>
<keyword evidence="2" id="KW-1185">Reference proteome</keyword>